<proteinExistence type="inferred from homology"/>
<evidence type="ECO:0000256" key="9">
    <source>
        <dbReference type="ARBA" id="ARBA00022679"/>
    </source>
</evidence>
<comment type="cofactor">
    <cofactor evidence="1 16">
        <name>Mg(2+)</name>
        <dbReference type="ChEBI" id="CHEBI:18420"/>
    </cofactor>
</comment>
<evidence type="ECO:0000256" key="5">
    <source>
        <dbReference type="ARBA" id="ARBA00004676"/>
    </source>
</evidence>
<evidence type="ECO:0000256" key="16">
    <source>
        <dbReference type="RuleBase" id="RU364099"/>
    </source>
</evidence>
<dbReference type="InterPro" id="IPR005904">
    <property type="entry name" value="Hxn_phspho_trans"/>
</dbReference>
<keyword evidence="7 16" id="KW-0963">Cytoplasm</keyword>
<dbReference type="InterPro" id="IPR000836">
    <property type="entry name" value="PRTase_dom"/>
</dbReference>
<dbReference type="Pfam" id="PF00156">
    <property type="entry name" value="Pribosyltran"/>
    <property type="match status" value="1"/>
</dbReference>
<dbReference type="CDD" id="cd06223">
    <property type="entry name" value="PRTases_typeI"/>
    <property type="match status" value="1"/>
</dbReference>
<comment type="function">
    <text evidence="2">Purine salvage pathway enzyme that catalyzes the transfer of the ribosyl-5-phosphate group from 5-phospho-alpha-D-ribose 1-diphosphate (PRPP) to the N9 position of the 6-oxopurines hypoxanthine and guanine to form the corresponding ribonucleotides IMP (inosine 5'-monophosphate) and GMP (guanosine 5'-monophosphate), with the release of PPi.</text>
</comment>
<sequence length="180" mass="20645">MKPDIERVLFSEEDLHKVAQRLGKQLSVDYADKNPLVICVLKGAILFMTDLVREMDIPLEIDFMDVSSYGDGTVSSGEVRILKDLDTSVFQRNVLIVEDIVDTGRTLSYLMKLLKTREAKSIKICTLMDKQDRRVMNVKADYIGFEVPNEFVVGYGLDYAQHYRNLPYIGVLKPEIYENK</sequence>
<keyword evidence="20" id="KW-1185">Reference proteome</keyword>
<dbReference type="InterPro" id="IPR050408">
    <property type="entry name" value="HGPRT"/>
</dbReference>
<evidence type="ECO:0000259" key="17">
    <source>
        <dbReference type="Pfam" id="PF00156"/>
    </source>
</evidence>
<dbReference type="PANTHER" id="PTHR43340:SF1">
    <property type="entry name" value="HYPOXANTHINE PHOSPHORIBOSYLTRANSFERASE"/>
    <property type="match status" value="1"/>
</dbReference>
<dbReference type="AlphaFoldDB" id="A0A0R2FS16"/>
<evidence type="ECO:0000256" key="15">
    <source>
        <dbReference type="ARBA" id="ARBA00049402"/>
    </source>
</evidence>
<evidence type="ECO:0000256" key="1">
    <source>
        <dbReference type="ARBA" id="ARBA00001946"/>
    </source>
</evidence>
<keyword evidence="13 16" id="KW-0460">Magnesium</keyword>
<dbReference type="STRING" id="81857.IV38_GL001707"/>
<dbReference type="PANTHER" id="PTHR43340">
    <property type="entry name" value="HYPOXANTHINE-GUANINE PHOSPHORIBOSYLTRANSFERASE"/>
    <property type="match status" value="1"/>
</dbReference>
<dbReference type="GO" id="GO:0000287">
    <property type="term" value="F:magnesium ion binding"/>
    <property type="evidence" value="ECO:0007669"/>
    <property type="project" value="TreeGrafter"/>
</dbReference>
<dbReference type="GO" id="GO:0000166">
    <property type="term" value="F:nucleotide binding"/>
    <property type="evidence" value="ECO:0007669"/>
    <property type="project" value="UniProtKB-KW"/>
</dbReference>
<dbReference type="NCBIfam" id="TIGR01203">
    <property type="entry name" value="HGPRTase"/>
    <property type="match status" value="1"/>
</dbReference>
<comment type="catalytic activity">
    <reaction evidence="15">
        <text>IMP + diphosphate = hypoxanthine + 5-phospho-alpha-D-ribose 1-diphosphate</text>
        <dbReference type="Rhea" id="RHEA:17973"/>
        <dbReference type="ChEBI" id="CHEBI:17368"/>
        <dbReference type="ChEBI" id="CHEBI:33019"/>
        <dbReference type="ChEBI" id="CHEBI:58017"/>
        <dbReference type="ChEBI" id="CHEBI:58053"/>
        <dbReference type="EC" id="2.4.2.8"/>
    </reaction>
    <physiologicalReaction direction="right-to-left" evidence="15">
        <dbReference type="Rhea" id="RHEA:17975"/>
    </physiologicalReaction>
</comment>
<dbReference type="RefSeq" id="WP_057770680.1">
    <property type="nucleotide sequence ID" value="NZ_JQAT01000005.1"/>
</dbReference>
<evidence type="ECO:0000313" key="18">
    <source>
        <dbReference type="EMBL" id="KRN27868.1"/>
    </source>
</evidence>
<evidence type="ECO:0000256" key="8">
    <source>
        <dbReference type="ARBA" id="ARBA00022676"/>
    </source>
</evidence>
<evidence type="ECO:0000256" key="6">
    <source>
        <dbReference type="ARBA" id="ARBA00008391"/>
    </source>
</evidence>
<comment type="similarity">
    <text evidence="6 16">Belongs to the purine/pyrimidine phosphoribosyltransferase family.</text>
</comment>
<evidence type="ECO:0000256" key="4">
    <source>
        <dbReference type="ARBA" id="ARBA00004669"/>
    </source>
</evidence>
<evidence type="ECO:0000313" key="21">
    <source>
        <dbReference type="Proteomes" id="UP000051751"/>
    </source>
</evidence>
<evidence type="ECO:0000256" key="2">
    <source>
        <dbReference type="ARBA" id="ARBA00002049"/>
    </source>
</evidence>
<dbReference type="Proteomes" id="UP000051645">
    <property type="component" value="Unassembled WGS sequence"/>
</dbReference>
<dbReference type="Proteomes" id="UP000051751">
    <property type="component" value="Unassembled WGS sequence"/>
</dbReference>
<evidence type="ECO:0000256" key="11">
    <source>
        <dbReference type="ARBA" id="ARBA00022726"/>
    </source>
</evidence>
<dbReference type="UniPathway" id="UPA00909">
    <property type="reaction ID" value="UER00887"/>
</dbReference>
<reference evidence="20 21" key="1">
    <citation type="journal article" date="2015" name="Genome Announc.">
        <title>Expanding the biotechnology potential of lactobacilli through comparative genomics of 213 strains and associated genera.</title>
        <authorList>
            <person name="Sun Z."/>
            <person name="Harris H.M."/>
            <person name="McCann A."/>
            <person name="Guo C."/>
            <person name="Argimon S."/>
            <person name="Zhang W."/>
            <person name="Yang X."/>
            <person name="Jeffery I.B."/>
            <person name="Cooney J.C."/>
            <person name="Kagawa T.F."/>
            <person name="Liu W."/>
            <person name="Song Y."/>
            <person name="Salvetti E."/>
            <person name="Wrobel A."/>
            <person name="Rasinkangas P."/>
            <person name="Parkhill J."/>
            <person name="Rea M.C."/>
            <person name="O'Sullivan O."/>
            <person name="Ritari J."/>
            <person name="Douillard F.P."/>
            <person name="Paul Ross R."/>
            <person name="Yang R."/>
            <person name="Briner A.E."/>
            <person name="Felis G.E."/>
            <person name="de Vos W.M."/>
            <person name="Barrangou R."/>
            <person name="Klaenhammer T.R."/>
            <person name="Caufield P.W."/>
            <person name="Cui Y."/>
            <person name="Zhang H."/>
            <person name="O'Toole P.W."/>
        </authorList>
    </citation>
    <scope>NUCLEOTIDE SEQUENCE [LARGE SCALE GENOMIC DNA]</scope>
    <source>
        <strain evidence="18 21">ATCC BAA-66</strain>
        <strain evidence="19 20">DSM 13344</strain>
    </source>
</reference>
<dbReference type="InterPro" id="IPR029057">
    <property type="entry name" value="PRTase-like"/>
</dbReference>
<dbReference type="GO" id="GO:0006178">
    <property type="term" value="P:guanine salvage"/>
    <property type="evidence" value="ECO:0007669"/>
    <property type="project" value="TreeGrafter"/>
</dbReference>
<dbReference type="GO" id="GO:0005829">
    <property type="term" value="C:cytosol"/>
    <property type="evidence" value="ECO:0007669"/>
    <property type="project" value="TreeGrafter"/>
</dbReference>
<evidence type="ECO:0000313" key="20">
    <source>
        <dbReference type="Proteomes" id="UP000051645"/>
    </source>
</evidence>
<dbReference type="EMBL" id="JQAT01000005">
    <property type="protein sequence ID" value="KRN27868.1"/>
    <property type="molecule type" value="Genomic_DNA"/>
</dbReference>
<gene>
    <name evidence="18" type="ORF">IV38_GL001707</name>
    <name evidence="19" type="ORF">IV40_GL001848</name>
</gene>
<comment type="pathway">
    <text evidence="5">Purine metabolism; GMP biosynthesis via salvage pathway; GMP from guanine: step 1/1.</text>
</comment>
<comment type="catalytic activity">
    <reaction evidence="14">
        <text>GMP + diphosphate = guanine + 5-phospho-alpha-D-ribose 1-diphosphate</text>
        <dbReference type="Rhea" id="RHEA:25424"/>
        <dbReference type="ChEBI" id="CHEBI:16235"/>
        <dbReference type="ChEBI" id="CHEBI:33019"/>
        <dbReference type="ChEBI" id="CHEBI:58017"/>
        <dbReference type="ChEBI" id="CHEBI:58115"/>
        <dbReference type="EC" id="2.4.2.8"/>
    </reaction>
    <physiologicalReaction direction="right-to-left" evidence="14">
        <dbReference type="Rhea" id="RHEA:25426"/>
    </physiologicalReaction>
</comment>
<dbReference type="EMBL" id="JQAZ01000006">
    <property type="protein sequence ID" value="KRN30661.1"/>
    <property type="molecule type" value="Genomic_DNA"/>
</dbReference>
<dbReference type="OrthoDB" id="9802824at2"/>
<evidence type="ECO:0000256" key="10">
    <source>
        <dbReference type="ARBA" id="ARBA00022723"/>
    </source>
</evidence>
<evidence type="ECO:0000256" key="3">
    <source>
        <dbReference type="ARBA" id="ARBA00004496"/>
    </source>
</evidence>
<comment type="pathway">
    <text evidence="4 16">Purine metabolism; IMP biosynthesis via salvage pathway; IMP from hypoxanthine: step 1/1.</text>
</comment>
<comment type="subcellular location">
    <subcellularLocation>
        <location evidence="3 16">Cytoplasm</location>
    </subcellularLocation>
</comment>
<organism evidence="18 21">
    <name type="scientific">Lactobacillus selangorensis</name>
    <dbReference type="NCBI Taxonomy" id="81857"/>
    <lineage>
        <taxon>Bacteria</taxon>
        <taxon>Bacillati</taxon>
        <taxon>Bacillota</taxon>
        <taxon>Bacilli</taxon>
        <taxon>Lactobacillales</taxon>
        <taxon>Lactobacillaceae</taxon>
        <taxon>Lactobacillus</taxon>
    </lineage>
</organism>
<dbReference type="GO" id="GO:0004422">
    <property type="term" value="F:hypoxanthine phosphoribosyltransferase activity"/>
    <property type="evidence" value="ECO:0007669"/>
    <property type="project" value="InterPro"/>
</dbReference>
<dbReference type="EC" id="2.4.2.8" evidence="16"/>
<evidence type="ECO:0000256" key="12">
    <source>
        <dbReference type="ARBA" id="ARBA00022741"/>
    </source>
</evidence>
<dbReference type="GO" id="GO:0052657">
    <property type="term" value="F:guanine phosphoribosyltransferase activity"/>
    <property type="evidence" value="ECO:0007669"/>
    <property type="project" value="UniProtKB-ARBA"/>
</dbReference>
<feature type="domain" description="Phosphoribosyltransferase" evidence="17">
    <location>
        <begin position="17"/>
        <end position="159"/>
    </location>
</feature>
<keyword evidence="10 16" id="KW-0479">Metal-binding</keyword>
<keyword evidence="12 16" id="KW-0547">Nucleotide-binding</keyword>
<accession>A0A0R2FS16</accession>
<comment type="caution">
    <text evidence="18">The sequence shown here is derived from an EMBL/GenBank/DDBJ whole genome shotgun (WGS) entry which is preliminary data.</text>
</comment>
<dbReference type="FunFam" id="3.40.50.2020:FF:000006">
    <property type="entry name" value="Hypoxanthine phosphoribosyltransferase"/>
    <property type="match status" value="1"/>
</dbReference>
<keyword evidence="8 16" id="KW-0328">Glycosyltransferase</keyword>
<keyword evidence="11 16" id="KW-0660">Purine salvage</keyword>
<dbReference type="GO" id="GO:0006166">
    <property type="term" value="P:purine ribonucleoside salvage"/>
    <property type="evidence" value="ECO:0007669"/>
    <property type="project" value="UniProtKB-KW"/>
</dbReference>
<dbReference type="Gene3D" id="3.40.50.2020">
    <property type="match status" value="1"/>
</dbReference>
<keyword evidence="9 16" id="KW-0808">Transferase</keyword>
<dbReference type="UniPathway" id="UPA00591">
    <property type="reaction ID" value="UER00648"/>
</dbReference>
<evidence type="ECO:0000313" key="19">
    <source>
        <dbReference type="EMBL" id="KRN30661.1"/>
    </source>
</evidence>
<protein>
    <recommendedName>
        <fullName evidence="16">Hypoxanthine phosphoribosyltransferase</fullName>
        <ecNumber evidence="16">2.4.2.8</ecNumber>
    </recommendedName>
</protein>
<evidence type="ECO:0000256" key="7">
    <source>
        <dbReference type="ARBA" id="ARBA00022490"/>
    </source>
</evidence>
<dbReference type="SUPFAM" id="SSF53271">
    <property type="entry name" value="PRTase-like"/>
    <property type="match status" value="1"/>
</dbReference>
<evidence type="ECO:0000256" key="14">
    <source>
        <dbReference type="ARBA" id="ARBA00048811"/>
    </source>
</evidence>
<dbReference type="PATRIC" id="fig|81857.3.peg.1724"/>
<dbReference type="GO" id="GO:0032264">
    <property type="term" value="P:IMP salvage"/>
    <property type="evidence" value="ECO:0007669"/>
    <property type="project" value="UniProtKB-UniPathway"/>
</dbReference>
<dbReference type="GO" id="GO:0032263">
    <property type="term" value="P:GMP salvage"/>
    <property type="evidence" value="ECO:0007669"/>
    <property type="project" value="UniProtKB-UniPathway"/>
</dbReference>
<evidence type="ECO:0000256" key="13">
    <source>
        <dbReference type="ARBA" id="ARBA00022842"/>
    </source>
</evidence>
<dbReference type="GO" id="GO:0046100">
    <property type="term" value="P:hypoxanthine metabolic process"/>
    <property type="evidence" value="ECO:0007669"/>
    <property type="project" value="TreeGrafter"/>
</dbReference>
<name>A0A0R2FS16_9LACO</name>